<accession>D4XDI3</accession>
<dbReference type="HOGENOM" id="CLU_876138_0_0_4"/>
<dbReference type="InterPro" id="IPR013785">
    <property type="entry name" value="Aldolase_TIM"/>
</dbReference>
<dbReference type="PANTHER" id="PTHR10578:SF143">
    <property type="entry name" value="FMN-DEPENDENT ALPHA-HYDROXY ACID DEHYDROGENASE PB1A11.03"/>
    <property type="match status" value="1"/>
</dbReference>
<dbReference type="PANTHER" id="PTHR10578">
    <property type="entry name" value="S -2-HYDROXY-ACID OXIDASE-RELATED"/>
    <property type="match status" value="1"/>
</dbReference>
<proteinExistence type="inferred from homology"/>
<evidence type="ECO:0000313" key="5">
    <source>
        <dbReference type="EMBL" id="EFF75198.1"/>
    </source>
</evidence>
<dbReference type="InterPro" id="IPR037396">
    <property type="entry name" value="FMN_HAD"/>
</dbReference>
<dbReference type="CDD" id="cd02809">
    <property type="entry name" value="alpha_hydroxyacid_oxid_FMN"/>
    <property type="match status" value="1"/>
</dbReference>
<dbReference type="AlphaFoldDB" id="D4XDI3"/>
<evidence type="ECO:0000256" key="2">
    <source>
        <dbReference type="ARBA" id="ARBA00023002"/>
    </source>
</evidence>
<dbReference type="InterPro" id="IPR012133">
    <property type="entry name" value="Alpha-hydoxy_acid_DH_FMN"/>
</dbReference>
<organism evidence="5 6">
    <name type="scientific">Achromobacter piechaudii ATCC 43553</name>
    <dbReference type="NCBI Taxonomy" id="742159"/>
    <lineage>
        <taxon>Bacteria</taxon>
        <taxon>Pseudomonadati</taxon>
        <taxon>Pseudomonadota</taxon>
        <taxon>Betaproteobacteria</taxon>
        <taxon>Burkholderiales</taxon>
        <taxon>Alcaligenaceae</taxon>
        <taxon>Achromobacter</taxon>
    </lineage>
</organism>
<dbReference type="Pfam" id="PF01070">
    <property type="entry name" value="FMN_dh"/>
    <property type="match status" value="1"/>
</dbReference>
<dbReference type="EMBL" id="ADMS01000078">
    <property type="protein sequence ID" value="EFF75198.1"/>
    <property type="molecule type" value="Genomic_DNA"/>
</dbReference>
<name>D4XDI3_9BURK</name>
<dbReference type="RefSeq" id="WP_006219607.1">
    <property type="nucleotide sequence ID" value="NZ_GG770409.1"/>
</dbReference>
<reference evidence="6" key="1">
    <citation type="submission" date="2010-03" db="EMBL/GenBank/DDBJ databases">
        <title>Complete sequence of Mobiluncus curtisii ATCC 43063.</title>
        <authorList>
            <person name="Muzny D."/>
            <person name="Qin X."/>
            <person name="Deng J."/>
            <person name="Jiang H."/>
            <person name="Liu Y."/>
            <person name="Qu J."/>
            <person name="Song X.-Z."/>
            <person name="Zhang L."/>
            <person name="Thornton R."/>
            <person name="Coyle M."/>
            <person name="Francisco L."/>
            <person name="Jackson L."/>
            <person name="Javaid M."/>
            <person name="Korchina V."/>
            <person name="Kovar C."/>
            <person name="Mata R."/>
            <person name="Mathew T."/>
            <person name="Ngo R."/>
            <person name="Nguyen L."/>
            <person name="Nguyen N."/>
            <person name="Okwuonu G."/>
            <person name="Ongeri F."/>
            <person name="Pham C."/>
            <person name="Simmons D."/>
            <person name="Wilczek-Boney K."/>
            <person name="Hale W."/>
            <person name="Jakkamsetti A."/>
            <person name="Pham P."/>
            <person name="Ruth R."/>
            <person name="San Lucas F."/>
            <person name="Warren J."/>
            <person name="Zhang J."/>
            <person name="Zhao Z."/>
            <person name="Zhou C."/>
            <person name="Zhu D."/>
            <person name="Lee S."/>
            <person name="Bess C."/>
            <person name="Blankenburg K."/>
            <person name="Forbes L."/>
            <person name="Fu Q."/>
            <person name="Gubbala S."/>
            <person name="Hirani K."/>
            <person name="Jayaseelan J.C."/>
            <person name="Lara F."/>
            <person name="Munidasa M."/>
            <person name="Palculict T."/>
            <person name="Patil S."/>
            <person name="Pu L.-L."/>
            <person name="Saada N."/>
            <person name="Tang L."/>
            <person name="Weissenberger G."/>
            <person name="Zhu Y."/>
            <person name="Hemphill L."/>
            <person name="Shang Y."/>
            <person name="Youmans B."/>
            <person name="Ayvaz T."/>
            <person name="Ross M."/>
            <person name="Santibanez J."/>
            <person name="Aqrawi P."/>
            <person name="Gross S."/>
            <person name="Joshi V."/>
            <person name="Fowler G."/>
            <person name="Nazareth L."/>
            <person name="Reid J."/>
            <person name="Worley K."/>
            <person name="Petrosino J."/>
            <person name="Highlander S."/>
            <person name="Gibbs R."/>
            <person name="Gibbs R."/>
        </authorList>
    </citation>
    <scope>NUCLEOTIDE SEQUENCE [LARGE SCALE GENOMIC DNA]</scope>
    <source>
        <strain evidence="6">ATCC 43553</strain>
    </source>
</reference>
<protein>
    <submittedName>
        <fullName evidence="5">Dehydrogenase, FMN-dependent</fullName>
        <ecNumber evidence="5">1.-.-.-</ecNumber>
    </submittedName>
</protein>
<evidence type="ECO:0000256" key="1">
    <source>
        <dbReference type="ARBA" id="ARBA00001917"/>
    </source>
</evidence>
<sequence>MTSSALPASHKDNTPGVAARPLSRALARMLSLDDFEAAARRRLPRPIFGYVAGAAEDNQSLQDNRRAFAQYGFTPRVLVDVSQRTQRTELFGRQYAAPFGIAPMGISALSAYRGDVVLARAAQDANIPAILSGTSLIPLEDVIQQAPATWFQAYLPGDPAKIDALVTRARNAGYETLVLTVDIPVSANRENNVRTGFSTPLKPSLRLAWDGLTRPRWLAGTFLRTLLAHGMPHFENSFATRGAPIVSASVLRDFSARDHLSWEHVARIRRQWRGPLIIKGILHPQDAALARQHGVDGV</sequence>
<dbReference type="PROSITE" id="PS51349">
    <property type="entry name" value="FMN_HYDROXY_ACID_DH_2"/>
    <property type="match status" value="1"/>
</dbReference>
<dbReference type="GO" id="GO:0016491">
    <property type="term" value="F:oxidoreductase activity"/>
    <property type="evidence" value="ECO:0007669"/>
    <property type="project" value="UniProtKB-KW"/>
</dbReference>
<evidence type="ECO:0000313" key="6">
    <source>
        <dbReference type="Proteomes" id="UP000004510"/>
    </source>
</evidence>
<dbReference type="SUPFAM" id="SSF51395">
    <property type="entry name" value="FMN-linked oxidoreductases"/>
    <property type="match status" value="1"/>
</dbReference>
<dbReference type="Gene3D" id="3.20.20.70">
    <property type="entry name" value="Aldolase class I"/>
    <property type="match status" value="1"/>
</dbReference>
<feature type="non-terminal residue" evidence="5">
    <location>
        <position position="298"/>
    </location>
</feature>
<keyword evidence="2 5" id="KW-0560">Oxidoreductase</keyword>
<dbReference type="eggNOG" id="COG1304">
    <property type="taxonomic scope" value="Bacteria"/>
</dbReference>
<dbReference type="EC" id="1.-.-.-" evidence="5"/>
<comment type="similarity">
    <text evidence="3">Belongs to the FMN-dependent alpha-hydroxy acid dehydrogenase family.</text>
</comment>
<comment type="cofactor">
    <cofactor evidence="1">
        <name>FMN</name>
        <dbReference type="ChEBI" id="CHEBI:58210"/>
    </cofactor>
</comment>
<evidence type="ECO:0000259" key="4">
    <source>
        <dbReference type="PROSITE" id="PS51349"/>
    </source>
</evidence>
<feature type="domain" description="FMN hydroxy acid dehydrogenase" evidence="4">
    <location>
        <begin position="24"/>
        <end position="298"/>
    </location>
</feature>
<dbReference type="OrthoDB" id="8717062at2"/>
<dbReference type="Proteomes" id="UP000004510">
    <property type="component" value="Unassembled WGS sequence"/>
</dbReference>
<dbReference type="InterPro" id="IPR000262">
    <property type="entry name" value="FMN-dep_DH"/>
</dbReference>
<evidence type="ECO:0000256" key="3">
    <source>
        <dbReference type="ARBA" id="ARBA00024042"/>
    </source>
</evidence>
<dbReference type="GO" id="GO:0010181">
    <property type="term" value="F:FMN binding"/>
    <property type="evidence" value="ECO:0007669"/>
    <property type="project" value="InterPro"/>
</dbReference>
<comment type="caution">
    <text evidence="5">The sequence shown here is derived from an EMBL/GenBank/DDBJ whole genome shotgun (WGS) entry which is preliminary data.</text>
</comment>
<gene>
    <name evidence="5" type="primary">mdlB2</name>
    <name evidence="5" type="ORF">HMPREF0004_3530</name>
</gene>